<keyword evidence="7" id="KW-1185">Reference proteome</keyword>
<dbReference type="Pfam" id="PF01614">
    <property type="entry name" value="IclR_C"/>
    <property type="match status" value="1"/>
</dbReference>
<feature type="domain" description="HTH iclR-type" evidence="4">
    <location>
        <begin position="6"/>
        <end position="68"/>
    </location>
</feature>
<dbReference type="PROSITE" id="PS51077">
    <property type="entry name" value="HTH_ICLR"/>
    <property type="match status" value="1"/>
</dbReference>
<dbReference type="InterPro" id="IPR036390">
    <property type="entry name" value="WH_DNA-bd_sf"/>
</dbReference>
<dbReference type="InterPro" id="IPR036388">
    <property type="entry name" value="WH-like_DNA-bd_sf"/>
</dbReference>
<dbReference type="PANTHER" id="PTHR30136:SF35">
    <property type="entry name" value="HTH-TYPE TRANSCRIPTIONAL REGULATOR RV1719"/>
    <property type="match status" value="1"/>
</dbReference>
<organism evidence="6 7">
    <name type="scientific">Tersicoccus solisilvae</name>
    <dbReference type="NCBI Taxonomy" id="1882339"/>
    <lineage>
        <taxon>Bacteria</taxon>
        <taxon>Bacillati</taxon>
        <taxon>Actinomycetota</taxon>
        <taxon>Actinomycetes</taxon>
        <taxon>Micrococcales</taxon>
        <taxon>Micrococcaceae</taxon>
        <taxon>Tersicoccus</taxon>
    </lineage>
</organism>
<gene>
    <name evidence="6" type="ORF">GCM10011512_07240</name>
</gene>
<dbReference type="SUPFAM" id="SSF46785">
    <property type="entry name" value="Winged helix' DNA-binding domain"/>
    <property type="match status" value="1"/>
</dbReference>
<evidence type="ECO:0000259" key="4">
    <source>
        <dbReference type="PROSITE" id="PS51077"/>
    </source>
</evidence>
<dbReference type="SMART" id="SM00346">
    <property type="entry name" value="HTH_ICLR"/>
    <property type="match status" value="1"/>
</dbReference>
<feature type="domain" description="IclR-ED" evidence="5">
    <location>
        <begin position="69"/>
        <end position="251"/>
    </location>
</feature>
<protein>
    <submittedName>
        <fullName evidence="6">Transcriptional regulator</fullName>
    </submittedName>
</protein>
<proteinExistence type="predicted"/>
<dbReference type="RefSeq" id="WP_188666373.1">
    <property type="nucleotide sequence ID" value="NZ_BMJI01000002.1"/>
</dbReference>
<evidence type="ECO:0000256" key="1">
    <source>
        <dbReference type="ARBA" id="ARBA00023015"/>
    </source>
</evidence>
<evidence type="ECO:0000256" key="3">
    <source>
        <dbReference type="ARBA" id="ARBA00023163"/>
    </source>
</evidence>
<keyword evidence="1" id="KW-0805">Transcription regulation</keyword>
<keyword evidence="2" id="KW-0238">DNA-binding</keyword>
<comment type="caution">
    <text evidence="6">The sequence shown here is derived from an EMBL/GenBank/DDBJ whole genome shotgun (WGS) entry which is preliminary data.</text>
</comment>
<dbReference type="Gene3D" id="3.30.450.40">
    <property type="match status" value="1"/>
</dbReference>
<evidence type="ECO:0000313" key="7">
    <source>
        <dbReference type="Proteomes" id="UP000597761"/>
    </source>
</evidence>
<dbReference type="InterPro" id="IPR014757">
    <property type="entry name" value="Tscrpt_reg_IclR_C"/>
</dbReference>
<dbReference type="InterPro" id="IPR029016">
    <property type="entry name" value="GAF-like_dom_sf"/>
</dbReference>
<evidence type="ECO:0000313" key="6">
    <source>
        <dbReference type="EMBL" id="GGC83041.1"/>
    </source>
</evidence>
<dbReference type="SUPFAM" id="SSF55781">
    <property type="entry name" value="GAF domain-like"/>
    <property type="match status" value="1"/>
</dbReference>
<dbReference type="Pfam" id="PF09339">
    <property type="entry name" value="HTH_IclR"/>
    <property type="match status" value="1"/>
</dbReference>
<dbReference type="InterPro" id="IPR050707">
    <property type="entry name" value="HTH_MetabolicPath_Reg"/>
</dbReference>
<dbReference type="EMBL" id="BMJI01000002">
    <property type="protein sequence ID" value="GGC83041.1"/>
    <property type="molecule type" value="Genomic_DNA"/>
</dbReference>
<accession>A0ABQ1NQP0</accession>
<evidence type="ECO:0000259" key="5">
    <source>
        <dbReference type="PROSITE" id="PS51078"/>
    </source>
</evidence>
<name>A0ABQ1NQP0_9MICC</name>
<evidence type="ECO:0000256" key="2">
    <source>
        <dbReference type="ARBA" id="ARBA00023125"/>
    </source>
</evidence>
<keyword evidence="3" id="KW-0804">Transcription</keyword>
<sequence>MSAHAAGTPGKAFDVLTALCGRPRGATAAEIVGDVGYPFSTVYRLLGVLVTSGFAEFDPQHKRYRPGLRIYQLGQQVAHARGFTDVSGSVLQRLTAQTDESSLLAVLDGDRFLTVGKVDGPQFRTTTDPGDRGFLHTSALGKALLAFAEPERRAALLDELELTPRTPHSITDRATLDRELEAIRDRGWAGQQEEHDVGMVAIGVPVRSLSGDVIAAVALAAPVFRADLDTLQRWLPQLRSAADELAATLPAFRTATARPDHAPHGG</sequence>
<dbReference type="PROSITE" id="PS51078">
    <property type="entry name" value="ICLR_ED"/>
    <property type="match status" value="1"/>
</dbReference>
<dbReference type="PANTHER" id="PTHR30136">
    <property type="entry name" value="HELIX-TURN-HELIX TRANSCRIPTIONAL REGULATOR, ICLR FAMILY"/>
    <property type="match status" value="1"/>
</dbReference>
<reference evidence="7" key="1">
    <citation type="journal article" date="2019" name="Int. J. Syst. Evol. Microbiol.">
        <title>The Global Catalogue of Microorganisms (GCM) 10K type strain sequencing project: providing services to taxonomists for standard genome sequencing and annotation.</title>
        <authorList>
            <consortium name="The Broad Institute Genomics Platform"/>
            <consortium name="The Broad Institute Genome Sequencing Center for Infectious Disease"/>
            <person name="Wu L."/>
            <person name="Ma J."/>
        </authorList>
    </citation>
    <scope>NUCLEOTIDE SEQUENCE [LARGE SCALE GENOMIC DNA]</scope>
    <source>
        <strain evidence="7">CGMCC 1.15480</strain>
    </source>
</reference>
<dbReference type="InterPro" id="IPR005471">
    <property type="entry name" value="Tscrpt_reg_IclR_N"/>
</dbReference>
<dbReference type="Gene3D" id="1.10.10.10">
    <property type="entry name" value="Winged helix-like DNA-binding domain superfamily/Winged helix DNA-binding domain"/>
    <property type="match status" value="1"/>
</dbReference>
<dbReference type="Proteomes" id="UP000597761">
    <property type="component" value="Unassembled WGS sequence"/>
</dbReference>